<name>A0A891T479_9FLOR</name>
<gene>
    <name evidence="1" type="primary">rpl20</name>
    <name evidence="1" type="ORF">Poly.lanc.mt_049</name>
</gene>
<reference evidence="1" key="1">
    <citation type="submission" date="2020-11" db="EMBL/GenBank/DDBJ databases">
        <title>Complete mitochondrial genome of Polyopes lancifolius and comparison with related species in Halymeniales (Rhodophyta).</title>
        <authorList>
            <person name="Kim S.Y."/>
        </authorList>
    </citation>
    <scope>NUCLEOTIDE SEQUENCE</scope>
</reference>
<proteinExistence type="predicted"/>
<dbReference type="InterPro" id="IPR035566">
    <property type="entry name" value="Ribosomal_protein_bL20_C"/>
</dbReference>
<keyword evidence="1" id="KW-0496">Mitochondrion</keyword>
<dbReference type="GO" id="GO:0005840">
    <property type="term" value="C:ribosome"/>
    <property type="evidence" value="ECO:0007669"/>
    <property type="project" value="UniProtKB-KW"/>
</dbReference>
<organism evidence="1">
    <name type="scientific">Polyopes lancifolius</name>
    <dbReference type="NCBI Taxonomy" id="194517"/>
    <lineage>
        <taxon>Eukaryota</taxon>
        <taxon>Rhodophyta</taxon>
        <taxon>Florideophyceae</taxon>
        <taxon>Rhodymeniophycidae</taxon>
        <taxon>Halymeniales</taxon>
        <taxon>Halymeniaceae</taxon>
        <taxon>Polyopes</taxon>
    </lineage>
</organism>
<protein>
    <submittedName>
        <fullName evidence="1">Ribosomal protein L20</fullName>
    </submittedName>
</protein>
<sequence length="77" mass="9597">MKREIFQTRSRKIKKRSRQRQTTTQINLLGCLKYNLFRYFLRKEKLWLNKKLLSKIFANEIGTLFSFKQWMTIFYNI</sequence>
<geneLocation type="mitochondrion" evidence="1"/>
<dbReference type="EMBL" id="MW292567">
    <property type="protein sequence ID" value="QRM91076.1"/>
    <property type="molecule type" value="Genomic_DNA"/>
</dbReference>
<dbReference type="GeneID" id="67268205"/>
<dbReference type="SUPFAM" id="SSF74731">
    <property type="entry name" value="Ribosomal protein L20"/>
    <property type="match status" value="1"/>
</dbReference>
<keyword evidence="1" id="KW-0689">Ribosomal protein</keyword>
<keyword evidence="1" id="KW-0687">Ribonucleoprotein</keyword>
<evidence type="ECO:0000313" key="1">
    <source>
        <dbReference type="EMBL" id="QRM91076.1"/>
    </source>
</evidence>
<dbReference type="RefSeq" id="YP_010164481.1">
    <property type="nucleotide sequence ID" value="NC_057487.1"/>
</dbReference>
<accession>A0A891T479</accession>
<dbReference type="AlphaFoldDB" id="A0A891T479"/>